<keyword evidence="2" id="KW-1185">Reference proteome</keyword>
<dbReference type="Proteomes" id="UP001470230">
    <property type="component" value="Unassembled WGS sequence"/>
</dbReference>
<evidence type="ECO:0000313" key="2">
    <source>
        <dbReference type="Proteomes" id="UP001470230"/>
    </source>
</evidence>
<gene>
    <name evidence="1" type="ORF">M9Y10_041984</name>
</gene>
<reference evidence="1 2" key="1">
    <citation type="submission" date="2024-04" db="EMBL/GenBank/DDBJ databases">
        <title>Tritrichomonas musculus Genome.</title>
        <authorList>
            <person name="Alves-Ferreira E."/>
            <person name="Grigg M."/>
            <person name="Lorenzi H."/>
            <person name="Galac M."/>
        </authorList>
    </citation>
    <scope>NUCLEOTIDE SEQUENCE [LARGE SCALE GENOMIC DNA]</scope>
    <source>
        <strain evidence="1 2">EAF2021</strain>
    </source>
</reference>
<accession>A0ABR2K911</accession>
<name>A0ABR2K911_9EUKA</name>
<proteinExistence type="predicted"/>
<organism evidence="1 2">
    <name type="scientific">Tritrichomonas musculus</name>
    <dbReference type="NCBI Taxonomy" id="1915356"/>
    <lineage>
        <taxon>Eukaryota</taxon>
        <taxon>Metamonada</taxon>
        <taxon>Parabasalia</taxon>
        <taxon>Tritrichomonadida</taxon>
        <taxon>Tritrichomonadidae</taxon>
        <taxon>Tritrichomonas</taxon>
    </lineage>
</organism>
<protein>
    <recommendedName>
        <fullName evidence="3">Caspase family p20 domain-containing protein</fullName>
    </recommendedName>
</protein>
<comment type="caution">
    <text evidence="1">The sequence shown here is derived from an EMBL/GenBank/DDBJ whole genome shotgun (WGS) entry which is preliminary data.</text>
</comment>
<dbReference type="EMBL" id="JAPFFF010000007">
    <property type="protein sequence ID" value="KAK8886520.1"/>
    <property type="molecule type" value="Genomic_DNA"/>
</dbReference>
<evidence type="ECO:0008006" key="3">
    <source>
        <dbReference type="Google" id="ProtNLM"/>
    </source>
</evidence>
<sequence>MQDPIRYVQCPYSYVDQPFKKQKSSDYEHRSSKLFEKDHEFNEKDFQKTRRVSNKERILESFSRIGRCLNHLSRIEIPIEGLDKVCLILMNNYETDKNNKNDKYNPQIGSLNDGYLVGLIHHRLGFKVFYLYNCIRGNFPKWVEFFLINTRNDLTIFYSGHNSEGIEFKDKKLSREQLSKLINQTEDVKCRTIFISDCIEGGSIFDIKGRKTSEMISLSLQKSADTENKKKERTHGIFTYYLCKFIYDQPNITVKRLSERMSPSLERFNSTFICETNKKELETEPLFK</sequence>
<dbReference type="Gene3D" id="3.40.50.12660">
    <property type="match status" value="1"/>
</dbReference>
<evidence type="ECO:0000313" key="1">
    <source>
        <dbReference type="EMBL" id="KAK8886520.1"/>
    </source>
</evidence>